<dbReference type="Proteomes" id="UP000470186">
    <property type="component" value="Unassembled WGS sequence"/>
</dbReference>
<organism evidence="3 5">
    <name type="scientific">Pseudomonas helleri</name>
    <dbReference type="NCBI Taxonomy" id="1608996"/>
    <lineage>
        <taxon>Bacteria</taxon>
        <taxon>Pseudomonadati</taxon>
        <taxon>Pseudomonadota</taxon>
        <taxon>Gammaproteobacteria</taxon>
        <taxon>Pseudomonadales</taxon>
        <taxon>Pseudomonadaceae</taxon>
        <taxon>Pseudomonas</taxon>
    </lineage>
</organism>
<dbReference type="EMBL" id="WIVX01000186">
    <property type="protein sequence ID" value="MQU34492.1"/>
    <property type="molecule type" value="Genomic_DNA"/>
</dbReference>
<dbReference type="GO" id="GO:0007155">
    <property type="term" value="P:cell adhesion"/>
    <property type="evidence" value="ECO:0007669"/>
    <property type="project" value="InterPro"/>
</dbReference>
<dbReference type="GO" id="GO:0009289">
    <property type="term" value="C:pilus"/>
    <property type="evidence" value="ECO:0007669"/>
    <property type="project" value="InterPro"/>
</dbReference>
<dbReference type="AlphaFoldDB" id="A0A7X1YCA3"/>
<gene>
    <name evidence="3" type="ORF">GHO30_24475</name>
    <name evidence="2" type="ORF">GHO37_25370</name>
</gene>
<keyword evidence="5" id="KW-1185">Reference proteome</keyword>
<protein>
    <recommendedName>
        <fullName evidence="6">Fimbrial protein</fullName>
    </recommendedName>
</protein>
<evidence type="ECO:0008006" key="6">
    <source>
        <dbReference type="Google" id="ProtNLM"/>
    </source>
</evidence>
<evidence type="ECO:0000313" key="2">
    <source>
        <dbReference type="EMBL" id="MQT77593.1"/>
    </source>
</evidence>
<dbReference type="Proteomes" id="UP000447574">
    <property type="component" value="Unassembled WGS sequence"/>
</dbReference>
<reference evidence="4 5" key="1">
    <citation type="submission" date="2019-10" db="EMBL/GenBank/DDBJ databases">
        <title>Evaluation of single-gene subtyping targets for Pseudomonas.</title>
        <authorList>
            <person name="Reichler S.J."/>
            <person name="Orsi R.H."/>
            <person name="Wiedmann M."/>
            <person name="Martin N.H."/>
            <person name="Murphy S.I."/>
        </authorList>
    </citation>
    <scope>NUCLEOTIDE SEQUENCE [LARGE SCALE GENOMIC DNA]</scope>
    <source>
        <strain evidence="3 5">FSL R10-2107</strain>
        <strain evidence="2 4">FSL R10-2932</strain>
    </source>
</reference>
<accession>A0A7X1YCA3</accession>
<proteinExistence type="predicted"/>
<keyword evidence="1" id="KW-0472">Membrane</keyword>
<dbReference type="EMBL" id="WIWF01000169">
    <property type="protein sequence ID" value="MQT77593.1"/>
    <property type="molecule type" value="Genomic_DNA"/>
</dbReference>
<dbReference type="RefSeq" id="WP_153351729.1">
    <property type="nucleotide sequence ID" value="NZ_JBQDXQ010000123.1"/>
</dbReference>
<evidence type="ECO:0000313" key="5">
    <source>
        <dbReference type="Proteomes" id="UP000470186"/>
    </source>
</evidence>
<keyword evidence="1" id="KW-1133">Transmembrane helix</keyword>
<dbReference type="Gene3D" id="2.60.40.1090">
    <property type="entry name" value="Fimbrial-type adhesion domain"/>
    <property type="match status" value="1"/>
</dbReference>
<evidence type="ECO:0000313" key="4">
    <source>
        <dbReference type="Proteomes" id="UP000447574"/>
    </source>
</evidence>
<sequence>MTTISNSTLCIAPEANMTLCFSFFRPLLALALWAVMPAASAFLLSTQANNDPRPSPITSPSGLVVVSGSATATDNGIPNQYPGKVVCIGRNGCNFGPVASPFLTGGFRFNIVMNCVENPPANCQYGADTSVSVNNGMTWDQAIIAWRARHGNSISRYNAYTYSRDNTRRMCTSWATYAIPGGFYLLPGADSCGPPPIPPNQCNVGGGPIVLDHGPLKVGEITGKTVEVTRQITCTRTADVMYTLASGNPINLGNGILSTLSINGVNVGLVTRFPGGTSNFKITSTLTDQGAVAGPFSKTIVLIQYLL</sequence>
<dbReference type="InterPro" id="IPR036937">
    <property type="entry name" value="Adhesion_dom_fimbrial_sf"/>
</dbReference>
<name>A0A7X1YCA3_9PSED</name>
<comment type="caution">
    <text evidence="3">The sequence shown here is derived from an EMBL/GenBank/DDBJ whole genome shotgun (WGS) entry which is preliminary data.</text>
</comment>
<feature type="transmembrane region" description="Helical" evidence="1">
    <location>
        <begin position="23"/>
        <end position="44"/>
    </location>
</feature>
<evidence type="ECO:0000313" key="3">
    <source>
        <dbReference type="EMBL" id="MQU34492.1"/>
    </source>
</evidence>
<keyword evidence="1" id="KW-0812">Transmembrane</keyword>
<evidence type="ECO:0000256" key="1">
    <source>
        <dbReference type="SAM" id="Phobius"/>
    </source>
</evidence>